<comment type="subcellular location">
    <subcellularLocation>
        <location evidence="1">Membrane</location>
        <topology evidence="1">Multi-pass membrane protein</topology>
    </subcellularLocation>
</comment>
<dbReference type="RefSeq" id="XP_037895420.1">
    <property type="nucleotide sequence ID" value="XM_038039492.1"/>
</dbReference>
<dbReference type="PANTHER" id="PTHR13002">
    <property type="entry name" value="C3ORF1 PROTEIN-RELATED"/>
    <property type="match status" value="1"/>
</dbReference>
<feature type="transmembrane region" description="Helical" evidence="8">
    <location>
        <begin position="46"/>
        <end position="67"/>
    </location>
</feature>
<keyword evidence="9" id="KW-1185">Reference proteome</keyword>
<dbReference type="PANTHER" id="PTHR13002:SF1">
    <property type="entry name" value="COMPLEX I ASSEMBLY FACTOR TIMMDC1, MITOCHONDRIAL"/>
    <property type="match status" value="1"/>
</dbReference>
<evidence type="ECO:0000256" key="3">
    <source>
        <dbReference type="ARBA" id="ARBA00022692"/>
    </source>
</evidence>
<evidence type="ECO:0000256" key="8">
    <source>
        <dbReference type="SAM" id="Phobius"/>
    </source>
</evidence>
<evidence type="ECO:0000256" key="4">
    <source>
        <dbReference type="ARBA" id="ARBA00022989"/>
    </source>
</evidence>
<evidence type="ECO:0000256" key="1">
    <source>
        <dbReference type="ARBA" id="ARBA00004141"/>
    </source>
</evidence>
<evidence type="ECO:0000256" key="7">
    <source>
        <dbReference type="ARBA" id="ARBA00041344"/>
    </source>
</evidence>
<proteinExistence type="inferred from homology"/>
<keyword evidence="5 8" id="KW-0472">Membrane</keyword>
<accession>A0A9C5ZGD1</accession>
<evidence type="ECO:0000256" key="6">
    <source>
        <dbReference type="ARBA" id="ARBA00040778"/>
    </source>
</evidence>
<dbReference type="GO" id="GO:0016020">
    <property type="term" value="C:membrane"/>
    <property type="evidence" value="ECO:0007669"/>
    <property type="project" value="UniProtKB-SubCell"/>
</dbReference>
<keyword evidence="4 8" id="KW-1133">Transmembrane helix</keyword>
<evidence type="ECO:0000256" key="5">
    <source>
        <dbReference type="ARBA" id="ARBA00023136"/>
    </source>
</evidence>
<dbReference type="InterPro" id="IPR055299">
    <property type="entry name" value="TIMMDC1"/>
</dbReference>
<dbReference type="Pfam" id="PF02466">
    <property type="entry name" value="Tim17"/>
    <property type="match status" value="1"/>
</dbReference>
<dbReference type="KEGG" id="gfs:119641060"/>
<gene>
    <name evidence="10" type="primary">LOC119641060</name>
</gene>
<sequence>MRSVGGQITTIFNSSSCSHNFVSLNICENSSTFATFRRNAKGGFKWGWQVALFATSYCGIVTMISVYRRKSSLYEYLPAGLISGALYKVNMGLKGIIRRNLALALKRRIS</sequence>
<evidence type="ECO:0000313" key="10">
    <source>
        <dbReference type="RefSeq" id="XP_037895420.1"/>
    </source>
</evidence>
<evidence type="ECO:0000256" key="2">
    <source>
        <dbReference type="ARBA" id="ARBA00008444"/>
    </source>
</evidence>
<dbReference type="Proteomes" id="UP000092443">
    <property type="component" value="Unplaced"/>
</dbReference>
<dbReference type="AlphaFoldDB" id="A0A9C5ZGD1"/>
<dbReference type="GO" id="GO:0005739">
    <property type="term" value="C:mitochondrion"/>
    <property type="evidence" value="ECO:0007669"/>
    <property type="project" value="TreeGrafter"/>
</dbReference>
<keyword evidence="3 8" id="KW-0812">Transmembrane</keyword>
<dbReference type="GeneID" id="119641060"/>
<organism evidence="9 10">
    <name type="scientific">Glossina fuscipes</name>
    <dbReference type="NCBI Taxonomy" id="7396"/>
    <lineage>
        <taxon>Eukaryota</taxon>
        <taxon>Metazoa</taxon>
        <taxon>Ecdysozoa</taxon>
        <taxon>Arthropoda</taxon>
        <taxon>Hexapoda</taxon>
        <taxon>Insecta</taxon>
        <taxon>Pterygota</taxon>
        <taxon>Neoptera</taxon>
        <taxon>Endopterygota</taxon>
        <taxon>Diptera</taxon>
        <taxon>Brachycera</taxon>
        <taxon>Muscomorpha</taxon>
        <taxon>Hippoboscoidea</taxon>
        <taxon>Glossinidae</taxon>
        <taxon>Glossina</taxon>
    </lineage>
</organism>
<name>A0A9C5ZGD1_9MUSC</name>
<comment type="similarity">
    <text evidence="2">Belongs to the Tim17/Tim22/Tim23 family.</text>
</comment>
<dbReference type="GO" id="GO:0032981">
    <property type="term" value="P:mitochondrial respiratory chain complex I assembly"/>
    <property type="evidence" value="ECO:0007669"/>
    <property type="project" value="InterPro"/>
</dbReference>
<reference evidence="10" key="1">
    <citation type="submission" date="2025-08" db="UniProtKB">
        <authorList>
            <consortium name="RefSeq"/>
        </authorList>
    </citation>
    <scope>IDENTIFICATION</scope>
    <source>
        <tissue evidence="10">Whole body pupa</tissue>
    </source>
</reference>
<evidence type="ECO:0000313" key="9">
    <source>
        <dbReference type="Proteomes" id="UP000092443"/>
    </source>
</evidence>
<protein>
    <recommendedName>
        <fullName evidence="6">Complex I assembly factor TIMMDC1, mitochondrial</fullName>
    </recommendedName>
    <alternativeName>
        <fullName evidence="7">Translocase of inner mitochondrial membrane domain-containing protein 1</fullName>
    </alternativeName>
</protein>